<evidence type="ECO:0000313" key="8">
    <source>
        <dbReference type="Proteomes" id="UP000000600"/>
    </source>
</evidence>
<protein>
    <recommendedName>
        <fullName evidence="6">RING-type domain-containing protein</fullName>
    </recommendedName>
</protein>
<feature type="region of interest" description="Disordered" evidence="5">
    <location>
        <begin position="287"/>
        <end position="307"/>
    </location>
</feature>
<evidence type="ECO:0000256" key="1">
    <source>
        <dbReference type="ARBA" id="ARBA00022723"/>
    </source>
</evidence>
<keyword evidence="8" id="KW-1185">Reference proteome</keyword>
<organism evidence="7 8">
    <name type="scientific">Paramecium tetraurelia</name>
    <dbReference type="NCBI Taxonomy" id="5888"/>
    <lineage>
        <taxon>Eukaryota</taxon>
        <taxon>Sar</taxon>
        <taxon>Alveolata</taxon>
        <taxon>Ciliophora</taxon>
        <taxon>Intramacronucleata</taxon>
        <taxon>Oligohymenophorea</taxon>
        <taxon>Peniculida</taxon>
        <taxon>Parameciidae</taxon>
        <taxon>Paramecium</taxon>
    </lineage>
</organism>
<reference evidence="7 8" key="1">
    <citation type="journal article" date="2006" name="Nature">
        <title>Global trends of whole-genome duplications revealed by the ciliate Paramecium tetraurelia.</title>
        <authorList>
            <consortium name="Genoscope"/>
            <person name="Aury J.-M."/>
            <person name="Jaillon O."/>
            <person name="Duret L."/>
            <person name="Noel B."/>
            <person name="Jubin C."/>
            <person name="Porcel B.M."/>
            <person name="Segurens B."/>
            <person name="Daubin V."/>
            <person name="Anthouard V."/>
            <person name="Aiach N."/>
            <person name="Arnaiz O."/>
            <person name="Billaut A."/>
            <person name="Beisson J."/>
            <person name="Blanc I."/>
            <person name="Bouhouche K."/>
            <person name="Camara F."/>
            <person name="Duharcourt S."/>
            <person name="Guigo R."/>
            <person name="Gogendeau D."/>
            <person name="Katinka M."/>
            <person name="Keller A.-M."/>
            <person name="Kissmehl R."/>
            <person name="Klotz C."/>
            <person name="Koll F."/>
            <person name="Le Moue A."/>
            <person name="Lepere C."/>
            <person name="Malinsky S."/>
            <person name="Nowacki M."/>
            <person name="Nowak J.K."/>
            <person name="Plattner H."/>
            <person name="Poulain J."/>
            <person name="Ruiz F."/>
            <person name="Serrano V."/>
            <person name="Zagulski M."/>
            <person name="Dessen P."/>
            <person name="Betermier M."/>
            <person name="Weissenbach J."/>
            <person name="Scarpelli C."/>
            <person name="Schachter V."/>
            <person name="Sperling L."/>
            <person name="Meyer E."/>
            <person name="Cohen J."/>
            <person name="Wincker P."/>
        </authorList>
    </citation>
    <scope>NUCLEOTIDE SEQUENCE [LARGE SCALE GENOMIC DNA]</scope>
    <source>
        <strain evidence="7 8">Stock d4-2</strain>
    </source>
</reference>
<evidence type="ECO:0000256" key="3">
    <source>
        <dbReference type="ARBA" id="ARBA00022833"/>
    </source>
</evidence>
<dbReference type="GeneID" id="5023781"/>
<keyword evidence="3" id="KW-0862">Zinc</keyword>
<dbReference type="PROSITE" id="PS00518">
    <property type="entry name" value="ZF_RING_1"/>
    <property type="match status" value="1"/>
</dbReference>
<feature type="domain" description="RING-type" evidence="6">
    <location>
        <begin position="10"/>
        <end position="58"/>
    </location>
</feature>
<proteinExistence type="predicted"/>
<accession>A0CII2</accession>
<dbReference type="PROSITE" id="PS50089">
    <property type="entry name" value="ZF_RING_2"/>
    <property type="match status" value="1"/>
</dbReference>
<dbReference type="OMA" id="TSISHCQ"/>
<feature type="compositionally biased region" description="Polar residues" evidence="5">
    <location>
        <begin position="413"/>
        <end position="429"/>
    </location>
</feature>
<evidence type="ECO:0000256" key="4">
    <source>
        <dbReference type="PROSITE-ProRule" id="PRU00175"/>
    </source>
</evidence>
<feature type="compositionally biased region" description="Basic residues" evidence="5">
    <location>
        <begin position="402"/>
        <end position="412"/>
    </location>
</feature>
<dbReference type="InterPro" id="IPR001841">
    <property type="entry name" value="Znf_RING"/>
</dbReference>
<keyword evidence="1" id="KW-0479">Metal-binding</keyword>
<dbReference type="EMBL" id="CT868085">
    <property type="protein sequence ID" value="CAK70599.1"/>
    <property type="molecule type" value="Genomic_DNA"/>
</dbReference>
<dbReference type="Proteomes" id="UP000000600">
    <property type="component" value="Unassembled WGS sequence"/>
</dbReference>
<evidence type="ECO:0000259" key="6">
    <source>
        <dbReference type="PROSITE" id="PS50089"/>
    </source>
</evidence>
<dbReference type="InParanoid" id="A0CII2"/>
<dbReference type="SMART" id="SM00184">
    <property type="entry name" value="RING"/>
    <property type="match status" value="1"/>
</dbReference>
<dbReference type="OrthoDB" id="306050at2759"/>
<dbReference type="HOGENOM" id="CLU_553743_0_0_1"/>
<feature type="region of interest" description="Disordered" evidence="5">
    <location>
        <begin position="399"/>
        <end position="429"/>
    </location>
</feature>
<name>A0CII2_PARTE</name>
<evidence type="ECO:0000313" key="7">
    <source>
        <dbReference type="EMBL" id="CAK70599.1"/>
    </source>
</evidence>
<dbReference type="GO" id="GO:0008270">
    <property type="term" value="F:zinc ion binding"/>
    <property type="evidence" value="ECO:0007669"/>
    <property type="project" value="UniProtKB-KW"/>
</dbReference>
<evidence type="ECO:0000256" key="2">
    <source>
        <dbReference type="ARBA" id="ARBA00022771"/>
    </source>
</evidence>
<sequence length="442" mass="51247">MYQRTSISHCQLCKMQAMKPISLICSHTLCFKCAQNISIQENTSQIQNKFRIQCPLCRRVTHTYDINNLLMENNELNLITDSSEMDREILNESQLQNDSQHCRRYSNFDIPNKAQNTAQQKMSELLTQTNNAMKLMNEKPKQNNTTVGHIHKQSATVAVIPDDSIFLFELLDRSKVQLNQQPYGSQFQSQIQKTLIQYQQQQQELQLQTQLVNKDILKPNNNTPNASPYSTPLASQFHINFQNTDNKKQAQNPLQFQPLKDKPYYFDDKKYTQEVKENQFQKDIQKEITEPSRHKRSATGVPNKQLTNNNISIINNVPQNNSNTESSEQIITQYFQIIQKGLQKLEKDTLMIIKNKNVHPQALYQKMKQLNQTKDQDGELIQSIKIILKLQTELNGLSTPSCHRKTSSHASHRYSNNTTNTKSDHSSTSILQQEFKNLKKLF</sequence>
<dbReference type="KEGG" id="ptm:GSPATT00007734001"/>
<dbReference type="SUPFAM" id="SSF57850">
    <property type="entry name" value="RING/U-box"/>
    <property type="match status" value="1"/>
</dbReference>
<dbReference type="RefSeq" id="XP_001437996.1">
    <property type="nucleotide sequence ID" value="XM_001437959.1"/>
</dbReference>
<dbReference type="Gene3D" id="3.30.40.10">
    <property type="entry name" value="Zinc/RING finger domain, C3HC4 (zinc finger)"/>
    <property type="match status" value="1"/>
</dbReference>
<dbReference type="InterPro" id="IPR017907">
    <property type="entry name" value="Znf_RING_CS"/>
</dbReference>
<evidence type="ECO:0000256" key="5">
    <source>
        <dbReference type="SAM" id="MobiDB-lite"/>
    </source>
</evidence>
<keyword evidence="2 4" id="KW-0863">Zinc-finger</keyword>
<gene>
    <name evidence="7" type="ORF">GSPATT00007734001</name>
</gene>
<dbReference type="AlphaFoldDB" id="A0CII2"/>
<dbReference type="InterPro" id="IPR013083">
    <property type="entry name" value="Znf_RING/FYVE/PHD"/>
</dbReference>